<comment type="subcellular location">
    <subcellularLocation>
        <location evidence="1">Cell membrane</location>
        <topology evidence="1">Multi-pass membrane protein</topology>
    </subcellularLocation>
</comment>
<proteinExistence type="predicted"/>
<feature type="transmembrane region" description="Helical" evidence="6">
    <location>
        <begin position="198"/>
        <end position="220"/>
    </location>
</feature>
<keyword evidence="4 6" id="KW-1133">Transmembrane helix</keyword>
<organism evidence="8 9">
    <name type="scientific">Gordonia defluvii</name>
    <dbReference type="NCBI Taxonomy" id="283718"/>
    <lineage>
        <taxon>Bacteria</taxon>
        <taxon>Bacillati</taxon>
        <taxon>Actinomycetota</taxon>
        <taxon>Actinomycetes</taxon>
        <taxon>Mycobacteriales</taxon>
        <taxon>Gordoniaceae</taxon>
        <taxon>Gordonia</taxon>
    </lineage>
</organism>
<dbReference type="InterPro" id="IPR011701">
    <property type="entry name" value="MFS"/>
</dbReference>
<feature type="transmembrane region" description="Helical" evidence="6">
    <location>
        <begin position="61"/>
        <end position="81"/>
    </location>
</feature>
<dbReference type="Proteomes" id="UP001501035">
    <property type="component" value="Unassembled WGS sequence"/>
</dbReference>
<dbReference type="PROSITE" id="PS50850">
    <property type="entry name" value="MFS"/>
    <property type="match status" value="1"/>
</dbReference>
<dbReference type="InterPro" id="IPR020846">
    <property type="entry name" value="MFS_dom"/>
</dbReference>
<dbReference type="InterPro" id="IPR001958">
    <property type="entry name" value="Tet-R_TetA/multi-R_MdtG-like"/>
</dbReference>
<evidence type="ECO:0000256" key="2">
    <source>
        <dbReference type="ARBA" id="ARBA00022475"/>
    </source>
</evidence>
<keyword evidence="2" id="KW-1003">Cell membrane</keyword>
<evidence type="ECO:0000259" key="7">
    <source>
        <dbReference type="PROSITE" id="PS50850"/>
    </source>
</evidence>
<feature type="transmembrane region" description="Helical" evidence="6">
    <location>
        <begin position="87"/>
        <end position="109"/>
    </location>
</feature>
<dbReference type="Gene3D" id="1.20.1250.20">
    <property type="entry name" value="MFS general substrate transporter like domains"/>
    <property type="match status" value="1"/>
</dbReference>
<evidence type="ECO:0000256" key="5">
    <source>
        <dbReference type="ARBA" id="ARBA00023136"/>
    </source>
</evidence>
<feature type="transmembrane region" description="Helical" evidence="6">
    <location>
        <begin position="151"/>
        <end position="169"/>
    </location>
</feature>
<keyword evidence="9" id="KW-1185">Reference proteome</keyword>
<evidence type="ECO:0000256" key="1">
    <source>
        <dbReference type="ARBA" id="ARBA00004651"/>
    </source>
</evidence>
<reference evidence="9" key="1">
    <citation type="journal article" date="2019" name="Int. J. Syst. Evol. Microbiol.">
        <title>The Global Catalogue of Microorganisms (GCM) 10K type strain sequencing project: providing services to taxonomists for standard genome sequencing and annotation.</title>
        <authorList>
            <consortium name="The Broad Institute Genomics Platform"/>
            <consortium name="The Broad Institute Genome Sequencing Center for Infectious Disease"/>
            <person name="Wu L."/>
            <person name="Ma J."/>
        </authorList>
    </citation>
    <scope>NUCLEOTIDE SEQUENCE [LARGE SCALE GENOMIC DNA]</scope>
    <source>
        <strain evidence="9">JCM 14234</strain>
    </source>
</reference>
<comment type="caution">
    <text evidence="8">The sequence shown here is derived from an EMBL/GenBank/DDBJ whole genome shotgun (WGS) entry which is preliminary data.</text>
</comment>
<gene>
    <name evidence="8" type="ORF">GCM10010528_28890</name>
</gene>
<feature type="transmembrane region" description="Helical" evidence="6">
    <location>
        <begin position="262"/>
        <end position="279"/>
    </location>
</feature>
<feature type="domain" description="Major facilitator superfamily (MFS) profile" evidence="7">
    <location>
        <begin position="1"/>
        <end position="374"/>
    </location>
</feature>
<dbReference type="CDD" id="cd17325">
    <property type="entry name" value="MFS_MdtG_SLC18_like"/>
    <property type="match status" value="1"/>
</dbReference>
<evidence type="ECO:0000256" key="3">
    <source>
        <dbReference type="ARBA" id="ARBA00022692"/>
    </source>
</evidence>
<keyword evidence="3 6" id="KW-0812">Transmembrane</keyword>
<evidence type="ECO:0000256" key="6">
    <source>
        <dbReference type="SAM" id="Phobius"/>
    </source>
</evidence>
<feature type="transmembrane region" description="Helical" evidence="6">
    <location>
        <begin position="121"/>
        <end position="145"/>
    </location>
</feature>
<feature type="transmembrane region" description="Helical" evidence="6">
    <location>
        <begin position="348"/>
        <end position="368"/>
    </location>
</feature>
<dbReference type="InterPro" id="IPR050189">
    <property type="entry name" value="MFS_Efflux_Transporters"/>
</dbReference>
<keyword evidence="5 6" id="KW-0472">Membrane</keyword>
<feature type="transmembrane region" description="Helical" evidence="6">
    <location>
        <begin position="232"/>
        <end position="250"/>
    </location>
</feature>
<dbReference type="PANTHER" id="PTHR43124">
    <property type="entry name" value="PURINE EFFLUX PUMP PBUE"/>
    <property type="match status" value="1"/>
</dbReference>
<evidence type="ECO:0000313" key="8">
    <source>
        <dbReference type="EMBL" id="GAA3047932.1"/>
    </source>
</evidence>
<dbReference type="SUPFAM" id="SSF103473">
    <property type="entry name" value="MFS general substrate transporter"/>
    <property type="match status" value="1"/>
</dbReference>
<dbReference type="InterPro" id="IPR036259">
    <property type="entry name" value="MFS_trans_sf"/>
</dbReference>
<evidence type="ECO:0000313" key="9">
    <source>
        <dbReference type="Proteomes" id="UP001501035"/>
    </source>
</evidence>
<dbReference type="EMBL" id="BAAAVS010000059">
    <property type="protein sequence ID" value="GAA3047932.1"/>
    <property type="molecule type" value="Genomic_DNA"/>
</dbReference>
<feature type="transmembrane region" description="Helical" evidence="6">
    <location>
        <begin position="285"/>
        <end position="309"/>
    </location>
</feature>
<dbReference type="Pfam" id="PF07690">
    <property type="entry name" value="MFS_1"/>
    <property type="match status" value="1"/>
</dbReference>
<sequence length="384" mass="39141">MSAAFVIALGYGLVAPVLPAFARSFDVSITAATMVVSAFALMRLAFAPATAPLLRRMGERPVYLCGLLIVALSTLACAFANSYWQLLVLRALGGVGSVMFTVSAMSLLIRISPPAIRGRVSGVYSSSFVLGNIVGPLVGGGLVGLGLRVPFLVYAAALVVATAVVWVALRHSALIAPAAQEATGPSLRQAWADGPYRAVLVTAVVFGWVFAMRVSLLPLFFTDVLHQSPSMAGFALAAYAAGDVLVMIPAGRASDTYGRRPFLILGMVILAAATAGLAMTDQVGVALLVTAVAGFGTGLVAPVIQATVADVLYGGRGGSALASYQMAQDSGVIAGPVIAGVVADRLGFGPAFSLTAALAAIVAVVWMCTGETRGQAPVSQAPVT</sequence>
<name>A0ABP6LLR6_9ACTN</name>
<protein>
    <submittedName>
        <fullName evidence="8">MFS transporter</fullName>
    </submittedName>
</protein>
<evidence type="ECO:0000256" key="4">
    <source>
        <dbReference type="ARBA" id="ARBA00022989"/>
    </source>
</evidence>
<dbReference type="PRINTS" id="PR01035">
    <property type="entry name" value="TCRTETA"/>
</dbReference>
<dbReference type="Gene3D" id="1.20.1720.10">
    <property type="entry name" value="Multidrug resistance protein D"/>
    <property type="match status" value="1"/>
</dbReference>
<dbReference type="PANTHER" id="PTHR43124:SF3">
    <property type="entry name" value="CHLORAMPHENICOL EFFLUX PUMP RV0191"/>
    <property type="match status" value="1"/>
</dbReference>
<feature type="transmembrane region" description="Helical" evidence="6">
    <location>
        <begin position="29"/>
        <end position="49"/>
    </location>
</feature>
<accession>A0ABP6LLR6</accession>